<name>A0A7K0G5I1_9SPHI</name>
<organism evidence="2 3">
    <name type="scientific">Pedobacter petrophilus</name>
    <dbReference type="NCBI Taxonomy" id="1908241"/>
    <lineage>
        <taxon>Bacteria</taxon>
        <taxon>Pseudomonadati</taxon>
        <taxon>Bacteroidota</taxon>
        <taxon>Sphingobacteriia</taxon>
        <taxon>Sphingobacteriales</taxon>
        <taxon>Sphingobacteriaceae</taxon>
        <taxon>Pedobacter</taxon>
    </lineage>
</organism>
<accession>A0A7K0G5I1</accession>
<evidence type="ECO:0000256" key="1">
    <source>
        <dbReference type="SAM" id="Phobius"/>
    </source>
</evidence>
<dbReference type="AlphaFoldDB" id="A0A7K0G5I1"/>
<feature type="transmembrane region" description="Helical" evidence="1">
    <location>
        <begin position="6"/>
        <end position="24"/>
    </location>
</feature>
<evidence type="ECO:0000313" key="2">
    <source>
        <dbReference type="EMBL" id="MRX78892.1"/>
    </source>
</evidence>
<dbReference type="EMBL" id="WKKH01000087">
    <property type="protein sequence ID" value="MRX78892.1"/>
    <property type="molecule type" value="Genomic_DNA"/>
</dbReference>
<comment type="caution">
    <text evidence="2">The sequence shown here is derived from an EMBL/GenBank/DDBJ whole genome shotgun (WGS) entry which is preliminary data.</text>
</comment>
<dbReference type="Proteomes" id="UP000487757">
    <property type="component" value="Unassembled WGS sequence"/>
</dbReference>
<keyword evidence="1" id="KW-1133">Transmembrane helix</keyword>
<protein>
    <submittedName>
        <fullName evidence="2">Uncharacterized protein</fullName>
    </submittedName>
</protein>
<dbReference type="InterPro" id="IPR046674">
    <property type="entry name" value="DUF6544"/>
</dbReference>
<gene>
    <name evidence="2" type="ORF">GJU39_22740</name>
</gene>
<proteinExistence type="predicted"/>
<reference evidence="2 3" key="1">
    <citation type="submission" date="2019-11" db="EMBL/GenBank/DDBJ databases">
        <title>Pedobacter petrophilus genome.</title>
        <authorList>
            <person name="Feldbauer M.J."/>
            <person name="Newman J.D."/>
        </authorList>
    </citation>
    <scope>NUCLEOTIDE SEQUENCE [LARGE SCALE GENOMIC DNA]</scope>
    <source>
        <strain evidence="2 3">LMG 29686</strain>
    </source>
</reference>
<evidence type="ECO:0000313" key="3">
    <source>
        <dbReference type="Proteomes" id="UP000487757"/>
    </source>
</evidence>
<dbReference type="OrthoDB" id="9786534at2"/>
<dbReference type="Pfam" id="PF20181">
    <property type="entry name" value="DUF6544"/>
    <property type="match status" value="1"/>
</dbReference>
<sequence length="152" mass="17307">MIISVYLVIAVLVLYSLFVLLSNWRYKTQLNRLFSLRDKSAAKVFNFGQLSGLPSPVEKYFRLVLKEGSIYPGTIRLKHGGQFKTALDKAWIPIRGEQYFTTVPAGFIWKGNTALFSTRDMYINGKGKLEVFLFDALRVVNGRARNSIMESC</sequence>
<keyword evidence="1" id="KW-0472">Membrane</keyword>
<keyword evidence="1" id="KW-0812">Transmembrane</keyword>
<keyword evidence="3" id="KW-1185">Reference proteome</keyword>